<dbReference type="SUPFAM" id="SSF81383">
    <property type="entry name" value="F-box domain"/>
    <property type="match status" value="1"/>
</dbReference>
<evidence type="ECO:0000259" key="2">
    <source>
        <dbReference type="PROSITE" id="PS50181"/>
    </source>
</evidence>
<dbReference type="PROSITE" id="PS50181">
    <property type="entry name" value="FBOX"/>
    <property type="match status" value="1"/>
</dbReference>
<dbReference type="InterPro" id="IPR036047">
    <property type="entry name" value="F-box-like_dom_sf"/>
</dbReference>
<dbReference type="RefSeq" id="XP_069305955.1">
    <property type="nucleotide sequence ID" value="XM_069453400.1"/>
</dbReference>
<reference evidence="3 4" key="1">
    <citation type="submission" date="2024-09" db="EMBL/GenBank/DDBJ databases">
        <title>T2T genomes of carrot and Alternaria dauci and their utility for understanding host-pathogen interaction during carrot leaf blight disease.</title>
        <authorList>
            <person name="Liu W."/>
            <person name="Xu S."/>
            <person name="Ou C."/>
            <person name="Liu X."/>
            <person name="Zhuang F."/>
            <person name="Deng X.W."/>
        </authorList>
    </citation>
    <scope>NUCLEOTIDE SEQUENCE [LARGE SCALE GENOMIC DNA]</scope>
    <source>
        <strain evidence="3 4">A2016</strain>
    </source>
</reference>
<evidence type="ECO:0000256" key="1">
    <source>
        <dbReference type="SAM" id="MobiDB-lite"/>
    </source>
</evidence>
<comment type="caution">
    <text evidence="3">The sequence shown here is derived from an EMBL/GenBank/DDBJ whole genome shotgun (WGS) entry which is preliminary data.</text>
</comment>
<accession>A0ABR3UFU8</accession>
<evidence type="ECO:0000313" key="4">
    <source>
        <dbReference type="Proteomes" id="UP001578633"/>
    </source>
</evidence>
<gene>
    <name evidence="3" type="ORF">ACET3X_007187</name>
</gene>
<dbReference type="Gene3D" id="1.20.1280.50">
    <property type="match status" value="1"/>
</dbReference>
<dbReference type="Proteomes" id="UP001578633">
    <property type="component" value="Chromosome 6"/>
</dbReference>
<dbReference type="SMART" id="SM00256">
    <property type="entry name" value="FBOX"/>
    <property type="match status" value="1"/>
</dbReference>
<evidence type="ECO:0000313" key="3">
    <source>
        <dbReference type="EMBL" id="KAL1795371.1"/>
    </source>
</evidence>
<dbReference type="Pfam" id="PF12937">
    <property type="entry name" value="F-box-like"/>
    <property type="match status" value="1"/>
</dbReference>
<protein>
    <recommendedName>
        <fullName evidence="2">F-box domain-containing protein</fullName>
    </recommendedName>
</protein>
<feature type="domain" description="F-box" evidence="2">
    <location>
        <begin position="1"/>
        <end position="44"/>
    </location>
</feature>
<dbReference type="PANTHER" id="PTHR13252:SF9">
    <property type="entry name" value="F-BOX ONLY PROTEIN 28"/>
    <property type="match status" value="1"/>
</dbReference>
<dbReference type="GeneID" id="96087509"/>
<name>A0ABR3UFU8_9PLEO</name>
<dbReference type="InterPro" id="IPR039719">
    <property type="entry name" value="FBXO28"/>
</dbReference>
<organism evidence="3 4">
    <name type="scientific">Alternaria dauci</name>
    <dbReference type="NCBI Taxonomy" id="48095"/>
    <lineage>
        <taxon>Eukaryota</taxon>
        <taxon>Fungi</taxon>
        <taxon>Dikarya</taxon>
        <taxon>Ascomycota</taxon>
        <taxon>Pezizomycotina</taxon>
        <taxon>Dothideomycetes</taxon>
        <taxon>Pleosporomycetidae</taxon>
        <taxon>Pleosporales</taxon>
        <taxon>Pleosporineae</taxon>
        <taxon>Pleosporaceae</taxon>
        <taxon>Alternaria</taxon>
        <taxon>Alternaria sect. Porri</taxon>
    </lineage>
</organism>
<dbReference type="EMBL" id="JBHGVX010000006">
    <property type="protein sequence ID" value="KAL1795371.1"/>
    <property type="molecule type" value="Genomic_DNA"/>
</dbReference>
<dbReference type="PANTHER" id="PTHR13252">
    <property type="entry name" value="F-BOX ONLY PROTEIN 28"/>
    <property type="match status" value="1"/>
</dbReference>
<sequence>MIYLPNELILHIISYLEPTELVALQHVSRAFLALSRDNNLWKSLCFNHSATERRRRRLEITPPDIDPRLAELIRAADTLANTFATEPHDPHAPSADVQRDRNEGKKRAALLANWDPSFPGEKVDWDM</sequence>
<feature type="compositionally biased region" description="Basic and acidic residues" evidence="1">
    <location>
        <begin position="86"/>
        <end position="106"/>
    </location>
</feature>
<proteinExistence type="predicted"/>
<feature type="region of interest" description="Disordered" evidence="1">
    <location>
        <begin position="83"/>
        <end position="106"/>
    </location>
</feature>
<keyword evidence="4" id="KW-1185">Reference proteome</keyword>
<dbReference type="InterPro" id="IPR001810">
    <property type="entry name" value="F-box_dom"/>
</dbReference>